<keyword evidence="2 6" id="KW-0963">Cytoplasm</keyword>
<dbReference type="InterPro" id="IPR003761">
    <property type="entry name" value="Exonuc_VII_S"/>
</dbReference>
<keyword evidence="3 6" id="KW-0540">Nuclease</keyword>
<dbReference type="GO" id="GO:0005737">
    <property type="term" value="C:cytoplasm"/>
    <property type="evidence" value="ECO:0007669"/>
    <property type="project" value="UniProtKB-SubCell"/>
</dbReference>
<gene>
    <name evidence="6 7" type="primary">xseB</name>
    <name evidence="7" type="ORF">H9892_05985</name>
</gene>
<protein>
    <recommendedName>
        <fullName evidence="6">Exodeoxyribonuclease 7 small subunit</fullName>
        <ecNumber evidence="6">3.1.11.6</ecNumber>
    </recommendedName>
    <alternativeName>
        <fullName evidence="6">Exodeoxyribonuclease VII small subunit</fullName>
        <shortName evidence="6">Exonuclease VII small subunit</shortName>
    </alternativeName>
</protein>
<dbReference type="Gene3D" id="1.10.287.1040">
    <property type="entry name" value="Exonuclease VII, small subunit"/>
    <property type="match status" value="1"/>
</dbReference>
<evidence type="ECO:0000256" key="1">
    <source>
        <dbReference type="ARBA" id="ARBA00009998"/>
    </source>
</evidence>
<sequence length="78" mass="8906">MSEKTDKLEDKITSLENIIAELESEGTSLERGIELFEKGVSLTRDCLAELGRSKGRITELKRRMDELTEVPYDTDEDK</sequence>
<comment type="function">
    <text evidence="6">Bidirectionally degrades single-stranded DNA into large acid-insoluble oligonucleotides, which are then degraded further into small acid-soluble oligonucleotides.</text>
</comment>
<comment type="caution">
    <text evidence="7">The sequence shown here is derived from an EMBL/GenBank/DDBJ whole genome shotgun (WGS) entry which is preliminary data.</text>
</comment>
<keyword evidence="4 6" id="KW-0378">Hydrolase</keyword>
<dbReference type="GO" id="GO:0006308">
    <property type="term" value="P:DNA catabolic process"/>
    <property type="evidence" value="ECO:0007669"/>
    <property type="project" value="UniProtKB-UniRule"/>
</dbReference>
<organism evidence="7 8">
    <name type="scientific">Candidatus Protoclostridium stercorigallinarum</name>
    <dbReference type="NCBI Taxonomy" id="2838741"/>
    <lineage>
        <taxon>Bacteria</taxon>
        <taxon>Bacillati</taxon>
        <taxon>Bacillota</taxon>
        <taxon>Clostridia</taxon>
        <taxon>Candidatus Protoclostridium</taxon>
    </lineage>
</organism>
<dbReference type="NCBIfam" id="TIGR01280">
    <property type="entry name" value="xseB"/>
    <property type="match status" value="1"/>
</dbReference>
<evidence type="ECO:0000313" key="7">
    <source>
        <dbReference type="EMBL" id="HIW02871.1"/>
    </source>
</evidence>
<keyword evidence="5 6" id="KW-0269">Exonuclease</keyword>
<evidence type="ECO:0000256" key="2">
    <source>
        <dbReference type="ARBA" id="ARBA00022490"/>
    </source>
</evidence>
<comment type="subunit">
    <text evidence="6">Heterooligomer composed of large and small subunits.</text>
</comment>
<dbReference type="SUPFAM" id="SSF116842">
    <property type="entry name" value="XseB-like"/>
    <property type="match status" value="1"/>
</dbReference>
<dbReference type="HAMAP" id="MF_00337">
    <property type="entry name" value="Exonuc_7_S"/>
    <property type="match status" value="1"/>
</dbReference>
<dbReference type="InterPro" id="IPR037004">
    <property type="entry name" value="Exonuc_VII_ssu_sf"/>
</dbReference>
<dbReference type="Proteomes" id="UP000823990">
    <property type="component" value="Unassembled WGS sequence"/>
</dbReference>
<evidence type="ECO:0000256" key="4">
    <source>
        <dbReference type="ARBA" id="ARBA00022801"/>
    </source>
</evidence>
<dbReference type="AlphaFoldDB" id="A0A9D1TSS7"/>
<evidence type="ECO:0000256" key="6">
    <source>
        <dbReference type="HAMAP-Rule" id="MF_00337"/>
    </source>
</evidence>
<dbReference type="EMBL" id="DXHS01000096">
    <property type="protein sequence ID" value="HIW02871.1"/>
    <property type="molecule type" value="Genomic_DNA"/>
</dbReference>
<comment type="subcellular location">
    <subcellularLocation>
        <location evidence="6">Cytoplasm</location>
    </subcellularLocation>
</comment>
<dbReference type="GO" id="GO:0008855">
    <property type="term" value="F:exodeoxyribonuclease VII activity"/>
    <property type="evidence" value="ECO:0007669"/>
    <property type="project" value="UniProtKB-UniRule"/>
</dbReference>
<accession>A0A9D1TSS7</accession>
<reference evidence="7" key="2">
    <citation type="submission" date="2021-04" db="EMBL/GenBank/DDBJ databases">
        <authorList>
            <person name="Gilroy R."/>
        </authorList>
    </citation>
    <scope>NUCLEOTIDE SEQUENCE</scope>
    <source>
        <strain evidence="7">12435</strain>
    </source>
</reference>
<comment type="catalytic activity">
    <reaction evidence="6">
        <text>Exonucleolytic cleavage in either 5'- to 3'- or 3'- to 5'-direction to yield nucleoside 5'-phosphates.</text>
        <dbReference type="EC" id="3.1.11.6"/>
    </reaction>
</comment>
<proteinExistence type="inferred from homology"/>
<reference evidence="7" key="1">
    <citation type="journal article" date="2021" name="PeerJ">
        <title>Extensive microbial diversity within the chicken gut microbiome revealed by metagenomics and culture.</title>
        <authorList>
            <person name="Gilroy R."/>
            <person name="Ravi A."/>
            <person name="Getino M."/>
            <person name="Pursley I."/>
            <person name="Horton D.L."/>
            <person name="Alikhan N.F."/>
            <person name="Baker D."/>
            <person name="Gharbi K."/>
            <person name="Hall N."/>
            <person name="Watson M."/>
            <person name="Adriaenssens E.M."/>
            <person name="Foster-Nyarko E."/>
            <person name="Jarju S."/>
            <person name="Secka A."/>
            <person name="Antonio M."/>
            <person name="Oren A."/>
            <person name="Chaudhuri R.R."/>
            <person name="La Ragione R."/>
            <person name="Hildebrand F."/>
            <person name="Pallen M.J."/>
        </authorList>
    </citation>
    <scope>NUCLEOTIDE SEQUENCE</scope>
    <source>
        <strain evidence="7">12435</strain>
    </source>
</reference>
<dbReference type="GO" id="GO:0009318">
    <property type="term" value="C:exodeoxyribonuclease VII complex"/>
    <property type="evidence" value="ECO:0007669"/>
    <property type="project" value="UniProtKB-UniRule"/>
</dbReference>
<evidence type="ECO:0000313" key="8">
    <source>
        <dbReference type="Proteomes" id="UP000823990"/>
    </source>
</evidence>
<dbReference type="Pfam" id="PF02609">
    <property type="entry name" value="Exonuc_VII_S"/>
    <property type="match status" value="1"/>
</dbReference>
<dbReference type="EC" id="3.1.11.6" evidence="6"/>
<evidence type="ECO:0000256" key="3">
    <source>
        <dbReference type="ARBA" id="ARBA00022722"/>
    </source>
</evidence>
<name>A0A9D1TSS7_9FIRM</name>
<evidence type="ECO:0000256" key="5">
    <source>
        <dbReference type="ARBA" id="ARBA00022839"/>
    </source>
</evidence>
<comment type="similarity">
    <text evidence="1 6">Belongs to the XseB family.</text>
</comment>